<dbReference type="AlphaFoldDB" id="A0A9K3CZS1"/>
<sequence length="214" mass="23654">MVQAIPRPLVCSGSLTEDMDMMTETQRQISLIQSTLSSCTDPSDPSALTSVVDSVLPLLTSDVVMYILGRRCTPGSVTDRIPFITLGRLVTVCLLPWKPRPGHTMCATALTRALSKHHHRDVSTNRWGGIKGSIPTKNARSLDILCRILRDAVWYNVHQIVHGVVTIEIRDADGYGARWVLENESLTDGPETVIVFRGLLEPHTPDGHDKGWVH</sequence>
<comment type="caution">
    <text evidence="1">The sequence shown here is derived from an EMBL/GenBank/DDBJ whole genome shotgun (WGS) entry which is preliminary data.</text>
</comment>
<evidence type="ECO:0000313" key="1">
    <source>
        <dbReference type="EMBL" id="GIQ85401.1"/>
    </source>
</evidence>
<dbReference type="EMBL" id="BDIP01001921">
    <property type="protein sequence ID" value="GIQ85401.1"/>
    <property type="molecule type" value="Genomic_DNA"/>
</dbReference>
<organism evidence="1 2">
    <name type="scientific">Kipferlia bialata</name>
    <dbReference type="NCBI Taxonomy" id="797122"/>
    <lineage>
        <taxon>Eukaryota</taxon>
        <taxon>Metamonada</taxon>
        <taxon>Carpediemonas-like organisms</taxon>
        <taxon>Kipferlia</taxon>
    </lineage>
</organism>
<protein>
    <submittedName>
        <fullName evidence="1">Uncharacterized protein</fullName>
    </submittedName>
</protein>
<gene>
    <name evidence="1" type="ORF">KIPB_007055</name>
</gene>
<dbReference type="Proteomes" id="UP000265618">
    <property type="component" value="Unassembled WGS sequence"/>
</dbReference>
<dbReference type="PANTHER" id="PTHR34204">
    <property type="entry name" value="RNA-BINDING ASCH DOMAIN PROTEIN"/>
    <property type="match status" value="1"/>
</dbReference>
<evidence type="ECO:0000313" key="2">
    <source>
        <dbReference type="Proteomes" id="UP000265618"/>
    </source>
</evidence>
<proteinExistence type="predicted"/>
<keyword evidence="2" id="KW-1185">Reference proteome</keyword>
<reference evidence="1 2" key="1">
    <citation type="journal article" date="2018" name="PLoS ONE">
        <title>The draft genome of Kipferlia bialata reveals reductive genome evolution in fornicate parasites.</title>
        <authorList>
            <person name="Tanifuji G."/>
            <person name="Takabayashi S."/>
            <person name="Kume K."/>
            <person name="Takagi M."/>
            <person name="Nakayama T."/>
            <person name="Kamikawa R."/>
            <person name="Inagaki Y."/>
            <person name="Hashimoto T."/>
        </authorList>
    </citation>
    <scope>NUCLEOTIDE SEQUENCE [LARGE SCALE GENOMIC DNA]</scope>
    <source>
        <strain evidence="1">NY0173</strain>
    </source>
</reference>
<dbReference type="OrthoDB" id="112749at2759"/>
<dbReference type="PANTHER" id="PTHR34204:SF2">
    <property type="entry name" value="RNA-BINDING ASCH DOMAIN PROTEIN"/>
    <property type="match status" value="1"/>
</dbReference>
<name>A0A9K3CZS1_9EUKA</name>
<accession>A0A9K3CZS1</accession>